<evidence type="ECO:0000256" key="1">
    <source>
        <dbReference type="ARBA" id="ARBA00023125"/>
    </source>
</evidence>
<keyword evidence="1" id="KW-0238">DNA-binding</keyword>
<dbReference type="Gene3D" id="1.10.10.60">
    <property type="entry name" value="Homeodomain-like"/>
    <property type="match status" value="1"/>
</dbReference>
<gene>
    <name evidence="2" type="ORF">SAMN06295885_0357</name>
</gene>
<reference evidence="3" key="1">
    <citation type="submission" date="2017-04" db="EMBL/GenBank/DDBJ databases">
        <authorList>
            <person name="Varghese N."/>
            <person name="Submissions S."/>
        </authorList>
    </citation>
    <scope>NUCLEOTIDE SEQUENCE [LARGE SCALE GENOMIC DNA]</scope>
    <source>
        <strain evidence="3">VKM Ac-2121</strain>
    </source>
</reference>
<evidence type="ECO:0000313" key="2">
    <source>
        <dbReference type="EMBL" id="SMH29886.1"/>
    </source>
</evidence>
<accession>A0A1X7MYC1</accession>
<dbReference type="AlphaFoldDB" id="A0A1X7MYC1"/>
<organism evidence="2 3">
    <name type="scientific">Rathayibacter oskolensis</name>
    <dbReference type="NCBI Taxonomy" id="1891671"/>
    <lineage>
        <taxon>Bacteria</taxon>
        <taxon>Bacillati</taxon>
        <taxon>Actinomycetota</taxon>
        <taxon>Actinomycetes</taxon>
        <taxon>Micrococcales</taxon>
        <taxon>Microbacteriaceae</taxon>
        <taxon>Rathayibacter</taxon>
    </lineage>
</organism>
<dbReference type="SUPFAM" id="SSF51215">
    <property type="entry name" value="Regulatory protein AraC"/>
    <property type="match status" value="1"/>
</dbReference>
<dbReference type="InterPro" id="IPR037923">
    <property type="entry name" value="HTH-like"/>
</dbReference>
<name>A0A1X7MYC1_9MICO</name>
<proteinExistence type="predicted"/>
<dbReference type="EMBL" id="FXBM01000001">
    <property type="protein sequence ID" value="SMH29886.1"/>
    <property type="molecule type" value="Genomic_DNA"/>
</dbReference>
<dbReference type="Proteomes" id="UP000193711">
    <property type="component" value="Unassembled WGS sequence"/>
</dbReference>
<keyword evidence="3" id="KW-1185">Reference proteome</keyword>
<dbReference type="RefSeq" id="WP_085474892.1">
    <property type="nucleotide sequence ID" value="NZ_FXBM01000001.1"/>
</dbReference>
<evidence type="ECO:0000313" key="3">
    <source>
        <dbReference type="Proteomes" id="UP000193711"/>
    </source>
</evidence>
<protein>
    <submittedName>
        <fullName evidence="2">AraC-binding-like domain-containing protein</fullName>
    </submittedName>
</protein>
<sequence>MSVEHRTAALHEQLDAFGWEATSSVDSLRIDGVGAPGAQIGRAWSPGGSYRSRSVPGSMYVLFTIEGTGRVVHDGTEIASEPNQLIFLDGEAVSTIELHGPTARYLWRFDSGALRDSRVRERLGEAIPVRDSLWTPVRALTNGLIDGDPELARSIHAARASEHLLTAIFENTALSARPSRSPDELCGDALQLIAAHKCDPAFTPARLARELQVTERALREAFSYMGSTAAQELDRQRAQELRGRLGAGEWTERDLELHAEECGFVSPASARRALARWALE</sequence>
<dbReference type="STRING" id="1891671.SAMN06295885_0357"/>
<dbReference type="GO" id="GO:0003677">
    <property type="term" value="F:DNA binding"/>
    <property type="evidence" value="ECO:0007669"/>
    <property type="project" value="UniProtKB-KW"/>
</dbReference>